<reference evidence="2 3" key="1">
    <citation type="submission" date="2017-11" db="EMBL/GenBank/DDBJ databases">
        <title>De-novo sequencing of pomegranate (Punica granatum L.) genome.</title>
        <authorList>
            <person name="Akparov Z."/>
            <person name="Amiraslanov A."/>
            <person name="Hajiyeva S."/>
            <person name="Abbasov M."/>
            <person name="Kaur K."/>
            <person name="Hamwieh A."/>
            <person name="Solovyev V."/>
            <person name="Salamov A."/>
            <person name="Braich B."/>
            <person name="Kosarev P."/>
            <person name="Mahmoud A."/>
            <person name="Hajiyev E."/>
            <person name="Babayeva S."/>
            <person name="Izzatullayeva V."/>
            <person name="Mammadov A."/>
            <person name="Mammadov A."/>
            <person name="Sharifova S."/>
            <person name="Ojaghi J."/>
            <person name="Eynullazada K."/>
            <person name="Bayramov B."/>
            <person name="Abdulazimova A."/>
            <person name="Shahmuradov I."/>
        </authorList>
    </citation>
    <scope>NUCLEOTIDE SEQUENCE [LARGE SCALE GENOMIC DNA]</scope>
    <source>
        <strain evidence="3">cv. AG2017</strain>
        <tissue evidence="2">Leaf</tissue>
    </source>
</reference>
<dbReference type="Proteomes" id="UP000233551">
    <property type="component" value="Unassembled WGS sequence"/>
</dbReference>
<feature type="compositionally biased region" description="Basic and acidic residues" evidence="1">
    <location>
        <begin position="103"/>
        <end position="115"/>
    </location>
</feature>
<name>A0A2I0K9W6_PUNGR</name>
<dbReference type="AlphaFoldDB" id="A0A2I0K9W6"/>
<dbReference type="EMBL" id="PGOL01000788">
    <property type="protein sequence ID" value="PKI64903.1"/>
    <property type="molecule type" value="Genomic_DNA"/>
</dbReference>
<protein>
    <recommendedName>
        <fullName evidence="4">Transposase MuDR plant domain-containing protein</fullName>
    </recommendedName>
</protein>
<organism evidence="2 3">
    <name type="scientific">Punica granatum</name>
    <name type="common">Pomegranate</name>
    <dbReference type="NCBI Taxonomy" id="22663"/>
    <lineage>
        <taxon>Eukaryota</taxon>
        <taxon>Viridiplantae</taxon>
        <taxon>Streptophyta</taxon>
        <taxon>Embryophyta</taxon>
        <taxon>Tracheophyta</taxon>
        <taxon>Spermatophyta</taxon>
        <taxon>Magnoliopsida</taxon>
        <taxon>eudicotyledons</taxon>
        <taxon>Gunneridae</taxon>
        <taxon>Pentapetalae</taxon>
        <taxon>rosids</taxon>
        <taxon>malvids</taxon>
        <taxon>Myrtales</taxon>
        <taxon>Lythraceae</taxon>
        <taxon>Punica</taxon>
    </lineage>
</organism>
<comment type="caution">
    <text evidence="2">The sequence shown here is derived from an EMBL/GenBank/DDBJ whole genome shotgun (WGS) entry which is preliminary data.</text>
</comment>
<evidence type="ECO:0000256" key="1">
    <source>
        <dbReference type="SAM" id="MobiDB-lite"/>
    </source>
</evidence>
<evidence type="ECO:0000313" key="2">
    <source>
        <dbReference type="EMBL" id="PKI64903.1"/>
    </source>
</evidence>
<feature type="region of interest" description="Disordered" evidence="1">
    <location>
        <begin position="1"/>
        <end position="39"/>
    </location>
</feature>
<evidence type="ECO:0000313" key="3">
    <source>
        <dbReference type="Proteomes" id="UP000233551"/>
    </source>
</evidence>
<keyword evidence="3" id="KW-1185">Reference proteome</keyword>
<feature type="compositionally biased region" description="Basic and acidic residues" evidence="1">
    <location>
        <begin position="1"/>
        <end position="13"/>
    </location>
</feature>
<proteinExistence type="predicted"/>
<feature type="region of interest" description="Disordered" evidence="1">
    <location>
        <begin position="101"/>
        <end position="131"/>
    </location>
</feature>
<evidence type="ECO:0008006" key="4">
    <source>
        <dbReference type="Google" id="ProtNLM"/>
    </source>
</evidence>
<gene>
    <name evidence="2" type="ORF">CRG98_014699</name>
</gene>
<sequence>MQEEAAHEEHAIVEYEQPIEENDSRRSTNTSEDDTAKESAYKLGLDAKEWDVEDDNVELLASTDPGLEEFNDQFHEELHKGKGCEEGPVARNASQEAFEEFEDGHKIEELKSIKDEDSDDEGSSPSFNHEDDMSVVITVGMELPNFDMFKIAVSDLNISIGKEVDFVKNDSNMVRAVCVKRNKDKMNNEDN</sequence>
<accession>A0A2I0K9W6</accession>